<sequence>MSGPITLFSTLAVRKALDDVVLAAFTAETGIEVTTVFDPTVQLVRRIDAGETFDVMIGVTGSFDPLAERGIVDLASRTPIARSGIGLAVTSDAPEPDIATKDAFVQALLDARSVAYSVTGASGIYFAQLIEDLGIADRLNQRATIIEKGFIAEAVVDGRADIAIQQLSELLFVPAAKIVGPFPPEVQHYTEFSATLSAGPASEAAQALVRYLTGPTAAAAYGQTNLEPVA</sequence>
<reference evidence="2" key="1">
    <citation type="submission" date="2016-10" db="EMBL/GenBank/DDBJ databases">
        <authorList>
            <person name="Varghese N."/>
            <person name="Submissions S."/>
        </authorList>
    </citation>
    <scope>NUCLEOTIDE SEQUENCE [LARGE SCALE GENOMIC DNA]</scope>
    <source>
        <strain evidence="2">CGMCC 4.3147</strain>
    </source>
</reference>
<dbReference type="OrthoDB" id="8216219at2"/>
<dbReference type="InterPro" id="IPR050682">
    <property type="entry name" value="ModA/WtpA"/>
</dbReference>
<dbReference type="AlphaFoldDB" id="A0A1G9I215"/>
<gene>
    <name evidence="1" type="ORF">SAMN05216298_2964</name>
</gene>
<organism evidence="1 2">
    <name type="scientific">Glycomyces sambucus</name>
    <dbReference type="NCBI Taxonomy" id="380244"/>
    <lineage>
        <taxon>Bacteria</taxon>
        <taxon>Bacillati</taxon>
        <taxon>Actinomycetota</taxon>
        <taxon>Actinomycetes</taxon>
        <taxon>Glycomycetales</taxon>
        <taxon>Glycomycetaceae</taxon>
        <taxon>Glycomyces</taxon>
    </lineage>
</organism>
<accession>A0A1G9I215</accession>
<proteinExistence type="predicted"/>
<dbReference type="GO" id="GO:0015689">
    <property type="term" value="P:molybdate ion transport"/>
    <property type="evidence" value="ECO:0007669"/>
    <property type="project" value="TreeGrafter"/>
</dbReference>
<dbReference type="Gene3D" id="3.40.190.10">
    <property type="entry name" value="Periplasmic binding protein-like II"/>
    <property type="match status" value="2"/>
</dbReference>
<evidence type="ECO:0000313" key="2">
    <source>
        <dbReference type="Proteomes" id="UP000198662"/>
    </source>
</evidence>
<dbReference type="EMBL" id="FNGF01000004">
    <property type="protein sequence ID" value="SDL18853.1"/>
    <property type="molecule type" value="Genomic_DNA"/>
</dbReference>
<dbReference type="Proteomes" id="UP000198662">
    <property type="component" value="Unassembled WGS sequence"/>
</dbReference>
<dbReference type="PANTHER" id="PTHR30632:SF11">
    <property type="entry name" value="BLR4797 PROTEIN"/>
    <property type="match status" value="1"/>
</dbReference>
<protein>
    <submittedName>
        <fullName evidence="1">Molybdate transport system substrate-binding protein</fullName>
    </submittedName>
</protein>
<evidence type="ECO:0000313" key="1">
    <source>
        <dbReference type="EMBL" id="SDL18853.1"/>
    </source>
</evidence>
<keyword evidence="2" id="KW-1185">Reference proteome</keyword>
<name>A0A1G9I215_9ACTN</name>
<dbReference type="SUPFAM" id="SSF53850">
    <property type="entry name" value="Periplasmic binding protein-like II"/>
    <property type="match status" value="1"/>
</dbReference>
<dbReference type="GO" id="GO:0030973">
    <property type="term" value="F:molybdate ion binding"/>
    <property type="evidence" value="ECO:0007669"/>
    <property type="project" value="TreeGrafter"/>
</dbReference>
<dbReference type="PANTHER" id="PTHR30632">
    <property type="entry name" value="MOLYBDATE-BINDING PERIPLASMIC PROTEIN"/>
    <property type="match status" value="1"/>
</dbReference>
<dbReference type="RefSeq" id="WP_091050288.1">
    <property type="nucleotide sequence ID" value="NZ_FNGF01000004.1"/>
</dbReference>
<dbReference type="Pfam" id="PF13531">
    <property type="entry name" value="SBP_bac_11"/>
    <property type="match status" value="1"/>
</dbReference>
<dbReference type="STRING" id="380244.SAMN05216298_2964"/>